<keyword evidence="11" id="KW-1185">Reference proteome</keyword>
<proteinExistence type="inferred from homology"/>
<dbReference type="RefSeq" id="WP_131015831.1">
    <property type="nucleotide sequence ID" value="NZ_SIRE01000017.1"/>
</dbReference>
<dbReference type="PROSITE" id="PS51257">
    <property type="entry name" value="PROKAR_LIPOPROTEIN"/>
    <property type="match status" value="1"/>
</dbReference>
<keyword evidence="5" id="KW-0472">Membrane</keyword>
<evidence type="ECO:0000259" key="8">
    <source>
        <dbReference type="Pfam" id="PF05504"/>
    </source>
</evidence>
<evidence type="ECO:0000256" key="3">
    <source>
        <dbReference type="ARBA" id="ARBA00022544"/>
    </source>
</evidence>
<dbReference type="GO" id="GO:0016020">
    <property type="term" value="C:membrane"/>
    <property type="evidence" value="ECO:0007669"/>
    <property type="project" value="UniProtKB-SubCell"/>
</dbReference>
<keyword evidence="7" id="KW-0449">Lipoprotein</keyword>
<evidence type="ECO:0000256" key="6">
    <source>
        <dbReference type="ARBA" id="ARBA00023139"/>
    </source>
</evidence>
<sequence length="386" mass="44265">MTHVFRVLIAALIPVFLLTGCWDIKGIEDTNYFTAVGMDFKDGKYVVYAQMLDFAYVAKQEGGKMGQSTSVWTGRGEGNTITDAFNYLNETAQQRTFTGHVSSLVLSESALEHGIDEFLDGLSRYRETRFTQWVFGTREPIDKLFMVHPFFDVSPLISILHQPVSAYRQYSYIRPYRMYKTNALLREPGSTLLLPSLTIEDKVWKQEERSSPKLKLNGVYPIYQRKLKSFVDEEHMPGVRWLTRSTRRDSIPIYKDGEAVASVVVTFPKFSIIPKAAGQHVTFDVHFKAVAYLAELINTDFSETDIKQGTADQIKKEIKETFDYAKDKSIDIYQFEHELYRKAFADWSRLTANGKEPLAYSLGDIDINIKVSHSGMYRAKKHSPDY</sequence>
<evidence type="ECO:0000256" key="1">
    <source>
        <dbReference type="ARBA" id="ARBA00004635"/>
    </source>
</evidence>
<keyword evidence="4" id="KW-0732">Signal</keyword>
<evidence type="ECO:0000313" key="11">
    <source>
        <dbReference type="Proteomes" id="UP000293142"/>
    </source>
</evidence>
<dbReference type="Proteomes" id="UP000293142">
    <property type="component" value="Unassembled WGS sequence"/>
</dbReference>
<protein>
    <submittedName>
        <fullName evidence="10">Ger(X)C family spore germination protein</fullName>
    </submittedName>
</protein>
<comment type="similarity">
    <text evidence="2">Belongs to the GerABKC lipoprotein family.</text>
</comment>
<dbReference type="InterPro" id="IPR057336">
    <property type="entry name" value="GerAC_N"/>
</dbReference>
<dbReference type="OrthoDB" id="2380468at2"/>
<feature type="domain" description="Spore germination protein N-terminal" evidence="9">
    <location>
        <begin position="24"/>
        <end position="199"/>
    </location>
</feature>
<dbReference type="InterPro" id="IPR046953">
    <property type="entry name" value="Spore_GerAC-like_C"/>
</dbReference>
<name>A0A4Q9DNA5_9BACL</name>
<feature type="domain" description="Spore germination GerAC-like C-terminal" evidence="8">
    <location>
        <begin position="225"/>
        <end position="371"/>
    </location>
</feature>
<evidence type="ECO:0000256" key="5">
    <source>
        <dbReference type="ARBA" id="ARBA00023136"/>
    </source>
</evidence>
<evidence type="ECO:0000256" key="4">
    <source>
        <dbReference type="ARBA" id="ARBA00022729"/>
    </source>
</evidence>
<evidence type="ECO:0000256" key="2">
    <source>
        <dbReference type="ARBA" id="ARBA00007886"/>
    </source>
</evidence>
<evidence type="ECO:0000313" key="10">
    <source>
        <dbReference type="EMBL" id="TBL75344.1"/>
    </source>
</evidence>
<accession>A0A4Q9DNA5</accession>
<dbReference type="Pfam" id="PF05504">
    <property type="entry name" value="Spore_GerAC"/>
    <property type="match status" value="1"/>
</dbReference>
<dbReference type="InterPro" id="IPR038501">
    <property type="entry name" value="Spore_GerAC_C_sf"/>
</dbReference>
<evidence type="ECO:0000256" key="7">
    <source>
        <dbReference type="ARBA" id="ARBA00023288"/>
    </source>
</evidence>
<dbReference type="PANTHER" id="PTHR35789">
    <property type="entry name" value="SPORE GERMINATION PROTEIN B3"/>
    <property type="match status" value="1"/>
</dbReference>
<comment type="caution">
    <text evidence="10">The sequence shown here is derived from an EMBL/GenBank/DDBJ whole genome shotgun (WGS) entry which is preliminary data.</text>
</comment>
<dbReference type="InterPro" id="IPR008844">
    <property type="entry name" value="Spore_GerAC-like"/>
</dbReference>
<keyword evidence="3" id="KW-0309">Germination</keyword>
<keyword evidence="6" id="KW-0564">Palmitate</keyword>
<organism evidence="10 11">
    <name type="scientific">Paenibacillus thalictri</name>
    <dbReference type="NCBI Taxonomy" id="2527873"/>
    <lineage>
        <taxon>Bacteria</taxon>
        <taxon>Bacillati</taxon>
        <taxon>Bacillota</taxon>
        <taxon>Bacilli</taxon>
        <taxon>Bacillales</taxon>
        <taxon>Paenibacillaceae</taxon>
        <taxon>Paenibacillus</taxon>
    </lineage>
</organism>
<dbReference type="EMBL" id="SIRE01000017">
    <property type="protein sequence ID" value="TBL75344.1"/>
    <property type="molecule type" value="Genomic_DNA"/>
</dbReference>
<dbReference type="PANTHER" id="PTHR35789:SF1">
    <property type="entry name" value="SPORE GERMINATION PROTEIN B3"/>
    <property type="match status" value="1"/>
</dbReference>
<dbReference type="AlphaFoldDB" id="A0A4Q9DNA5"/>
<gene>
    <name evidence="10" type="ORF">EYB31_23330</name>
</gene>
<dbReference type="GO" id="GO:0009847">
    <property type="term" value="P:spore germination"/>
    <property type="evidence" value="ECO:0007669"/>
    <property type="project" value="InterPro"/>
</dbReference>
<dbReference type="NCBIfam" id="TIGR02887">
    <property type="entry name" value="spore_ger_x_C"/>
    <property type="match status" value="1"/>
</dbReference>
<dbReference type="Pfam" id="PF25198">
    <property type="entry name" value="Spore_GerAC_N"/>
    <property type="match status" value="1"/>
</dbReference>
<evidence type="ECO:0000259" key="9">
    <source>
        <dbReference type="Pfam" id="PF25198"/>
    </source>
</evidence>
<comment type="subcellular location">
    <subcellularLocation>
        <location evidence="1">Membrane</location>
        <topology evidence="1">Lipid-anchor</topology>
    </subcellularLocation>
</comment>
<dbReference type="Gene3D" id="3.30.300.210">
    <property type="entry name" value="Nutrient germinant receptor protein C, domain 3"/>
    <property type="match status" value="1"/>
</dbReference>
<reference evidence="10 11" key="1">
    <citation type="submission" date="2019-02" db="EMBL/GenBank/DDBJ databases">
        <title>Paenibacillus sp. nov., isolated from surface-sterilized tissue of Thalictrum simplex L.</title>
        <authorList>
            <person name="Tuo L."/>
        </authorList>
    </citation>
    <scope>NUCLEOTIDE SEQUENCE [LARGE SCALE GENOMIC DNA]</scope>
    <source>
        <strain evidence="10 11">N2SHLJ1</strain>
    </source>
</reference>